<sequence>MGETMQEDAPTDVQCRLAGVRIWVVEDDPEWRGMMLEELQCHGATVRGIGSVEALYRELAVDRCDILVLDVGLPGEDGLSATGHLRRTDGMGIVLVTGRSGSADMAQGLSMGADVYLSKPLELPVLVAALHSLARRLGLPSREPSPLPVAAPVPVTAVMVEEPPRDVDAAWSLRANGWDLCAPNGKVLTLTAAERGFLHELFATPGKAVDRERLIAAITDQPWDFDPHRLEVLVHRLRLRARSATGAPPPIRSLRGVGYLLVAESVDGGVSR</sequence>
<keyword evidence="11" id="KW-1185">Reference proteome</keyword>
<dbReference type="EMBL" id="JAIKTS010000002">
    <property type="protein sequence ID" value="MCL7714756.1"/>
    <property type="molecule type" value="Genomic_DNA"/>
</dbReference>
<gene>
    <name evidence="10" type="ORF">K5L01_08880</name>
</gene>
<evidence type="ECO:0000259" key="8">
    <source>
        <dbReference type="PROSITE" id="PS50110"/>
    </source>
</evidence>
<feature type="domain" description="Response regulatory" evidence="8">
    <location>
        <begin position="21"/>
        <end position="134"/>
    </location>
</feature>
<protein>
    <submittedName>
        <fullName evidence="10">Response regulator transcription factor</fullName>
    </submittedName>
</protein>
<dbReference type="InterPro" id="IPR001867">
    <property type="entry name" value="OmpR/PhoB-type_DNA-bd"/>
</dbReference>
<evidence type="ECO:0000256" key="7">
    <source>
        <dbReference type="PROSITE-ProRule" id="PRU01091"/>
    </source>
</evidence>
<dbReference type="SMART" id="SM00862">
    <property type="entry name" value="Trans_reg_C"/>
    <property type="match status" value="1"/>
</dbReference>
<dbReference type="Proteomes" id="UP001431235">
    <property type="component" value="Unassembled WGS sequence"/>
</dbReference>
<dbReference type="SUPFAM" id="SSF52172">
    <property type="entry name" value="CheY-like"/>
    <property type="match status" value="1"/>
</dbReference>
<comment type="caution">
    <text evidence="10">The sequence shown here is derived from an EMBL/GenBank/DDBJ whole genome shotgun (WGS) entry which is preliminary data.</text>
</comment>
<feature type="domain" description="OmpR/PhoB-type" evidence="9">
    <location>
        <begin position="162"/>
        <end position="263"/>
    </location>
</feature>
<dbReference type="Gene3D" id="1.10.10.10">
    <property type="entry name" value="Winged helix-like DNA-binding domain superfamily/Winged helix DNA-binding domain"/>
    <property type="match status" value="1"/>
</dbReference>
<dbReference type="InterPro" id="IPR011006">
    <property type="entry name" value="CheY-like_superfamily"/>
</dbReference>
<dbReference type="Pfam" id="PF00072">
    <property type="entry name" value="Response_reg"/>
    <property type="match status" value="1"/>
</dbReference>
<keyword evidence="1 6" id="KW-0597">Phosphoprotein</keyword>
<dbReference type="PROSITE" id="PS51755">
    <property type="entry name" value="OMPR_PHOB"/>
    <property type="match status" value="1"/>
</dbReference>
<dbReference type="InterPro" id="IPR039420">
    <property type="entry name" value="WalR-like"/>
</dbReference>
<dbReference type="SMART" id="SM00448">
    <property type="entry name" value="REC"/>
    <property type="match status" value="1"/>
</dbReference>
<dbReference type="CDD" id="cd00383">
    <property type="entry name" value="trans_reg_C"/>
    <property type="match status" value="1"/>
</dbReference>
<accession>A0ABT0SI20</accession>
<name>A0ABT0SI20_9GAMM</name>
<evidence type="ECO:0000256" key="3">
    <source>
        <dbReference type="ARBA" id="ARBA00023015"/>
    </source>
</evidence>
<evidence type="ECO:0000313" key="10">
    <source>
        <dbReference type="EMBL" id="MCL7714756.1"/>
    </source>
</evidence>
<proteinExistence type="predicted"/>
<dbReference type="Gene3D" id="3.40.50.2300">
    <property type="match status" value="1"/>
</dbReference>
<dbReference type="RefSeq" id="WP_250064007.1">
    <property type="nucleotide sequence ID" value="NZ_JAIKTS010000002.1"/>
</dbReference>
<keyword evidence="5" id="KW-0804">Transcription</keyword>
<reference evidence="10 11" key="1">
    <citation type="submission" date="2021-08" db="EMBL/GenBank/DDBJ databases">
        <title>Novel members of of the genus Stenotrophomonas from differernt environment.</title>
        <authorList>
            <person name="Deng Y."/>
        </authorList>
    </citation>
    <scope>NUCLEOTIDE SEQUENCE [LARGE SCALE GENOMIC DNA]</scope>
    <source>
        <strain evidence="10 11">CPCC 101365</strain>
    </source>
</reference>
<dbReference type="InterPro" id="IPR016032">
    <property type="entry name" value="Sig_transdc_resp-reg_C-effctor"/>
</dbReference>
<keyword evidence="4 7" id="KW-0238">DNA-binding</keyword>
<dbReference type="SUPFAM" id="SSF46894">
    <property type="entry name" value="C-terminal effector domain of the bipartite response regulators"/>
    <property type="match status" value="1"/>
</dbReference>
<dbReference type="InterPro" id="IPR036388">
    <property type="entry name" value="WH-like_DNA-bd_sf"/>
</dbReference>
<evidence type="ECO:0000256" key="5">
    <source>
        <dbReference type="ARBA" id="ARBA00023163"/>
    </source>
</evidence>
<dbReference type="PROSITE" id="PS50110">
    <property type="entry name" value="RESPONSE_REGULATORY"/>
    <property type="match status" value="1"/>
</dbReference>
<keyword evidence="3" id="KW-0805">Transcription regulation</keyword>
<dbReference type="Pfam" id="PF00486">
    <property type="entry name" value="Trans_reg_C"/>
    <property type="match status" value="1"/>
</dbReference>
<evidence type="ECO:0000256" key="1">
    <source>
        <dbReference type="ARBA" id="ARBA00022553"/>
    </source>
</evidence>
<evidence type="ECO:0000313" key="11">
    <source>
        <dbReference type="Proteomes" id="UP001431235"/>
    </source>
</evidence>
<dbReference type="PANTHER" id="PTHR48111:SF4">
    <property type="entry name" value="DNA-BINDING DUAL TRANSCRIPTIONAL REGULATOR OMPR"/>
    <property type="match status" value="1"/>
</dbReference>
<feature type="modified residue" description="4-aspartylphosphate" evidence="6">
    <location>
        <position position="70"/>
    </location>
</feature>
<dbReference type="PANTHER" id="PTHR48111">
    <property type="entry name" value="REGULATOR OF RPOS"/>
    <property type="match status" value="1"/>
</dbReference>
<evidence type="ECO:0000256" key="6">
    <source>
        <dbReference type="PROSITE-ProRule" id="PRU00169"/>
    </source>
</evidence>
<keyword evidence="2" id="KW-0902">Two-component regulatory system</keyword>
<dbReference type="InterPro" id="IPR001789">
    <property type="entry name" value="Sig_transdc_resp-reg_receiver"/>
</dbReference>
<organism evidence="10 11">
    <name type="scientific">Stenotrophomonas mori</name>
    <dbReference type="NCBI Taxonomy" id="2871096"/>
    <lineage>
        <taxon>Bacteria</taxon>
        <taxon>Pseudomonadati</taxon>
        <taxon>Pseudomonadota</taxon>
        <taxon>Gammaproteobacteria</taxon>
        <taxon>Lysobacterales</taxon>
        <taxon>Lysobacteraceae</taxon>
        <taxon>Stenotrophomonas</taxon>
    </lineage>
</organism>
<feature type="DNA-binding region" description="OmpR/PhoB-type" evidence="7">
    <location>
        <begin position="162"/>
        <end position="263"/>
    </location>
</feature>
<evidence type="ECO:0000256" key="4">
    <source>
        <dbReference type="ARBA" id="ARBA00023125"/>
    </source>
</evidence>
<evidence type="ECO:0000256" key="2">
    <source>
        <dbReference type="ARBA" id="ARBA00023012"/>
    </source>
</evidence>
<evidence type="ECO:0000259" key="9">
    <source>
        <dbReference type="PROSITE" id="PS51755"/>
    </source>
</evidence>